<feature type="region of interest" description="Disordered" evidence="1">
    <location>
        <begin position="1"/>
        <end position="23"/>
    </location>
</feature>
<evidence type="ECO:0000313" key="3">
    <source>
        <dbReference type="EnsemblFungi" id="MAPG_01096T0"/>
    </source>
</evidence>
<dbReference type="EMBL" id="ADBL01000253">
    <property type="status" value="NOT_ANNOTATED_CDS"/>
    <property type="molecule type" value="Genomic_DNA"/>
</dbReference>
<reference evidence="3" key="4">
    <citation type="journal article" date="2015" name="G3 (Bethesda)">
        <title>Genome sequences of three phytopathogenic species of the Magnaporthaceae family of fungi.</title>
        <authorList>
            <person name="Okagaki L.H."/>
            <person name="Nunes C.C."/>
            <person name="Sailsbery J."/>
            <person name="Clay B."/>
            <person name="Brown D."/>
            <person name="John T."/>
            <person name="Oh Y."/>
            <person name="Young N."/>
            <person name="Fitzgerald M."/>
            <person name="Haas B.J."/>
            <person name="Zeng Q."/>
            <person name="Young S."/>
            <person name="Adiconis X."/>
            <person name="Fan L."/>
            <person name="Levin J.Z."/>
            <person name="Mitchell T.K."/>
            <person name="Okubara P.A."/>
            <person name="Farman M.L."/>
            <person name="Kohn L.M."/>
            <person name="Birren B."/>
            <person name="Ma L.-J."/>
            <person name="Dean R.A."/>
        </authorList>
    </citation>
    <scope>NUCLEOTIDE SEQUENCE</scope>
    <source>
        <strain evidence="3">ATCC 64411 / 73-15</strain>
    </source>
</reference>
<dbReference type="EMBL" id="GL876966">
    <property type="protein sequence ID" value="KLU82017.1"/>
    <property type="molecule type" value="Genomic_DNA"/>
</dbReference>
<organism evidence="3 4">
    <name type="scientific">Magnaporthiopsis poae (strain ATCC 64411 / 73-15)</name>
    <name type="common">Kentucky bluegrass fungus</name>
    <name type="synonym">Magnaporthe poae</name>
    <dbReference type="NCBI Taxonomy" id="644358"/>
    <lineage>
        <taxon>Eukaryota</taxon>
        <taxon>Fungi</taxon>
        <taxon>Dikarya</taxon>
        <taxon>Ascomycota</taxon>
        <taxon>Pezizomycotina</taxon>
        <taxon>Sordariomycetes</taxon>
        <taxon>Sordariomycetidae</taxon>
        <taxon>Magnaporthales</taxon>
        <taxon>Magnaporthaceae</taxon>
        <taxon>Magnaporthiopsis</taxon>
    </lineage>
</organism>
<reference evidence="3" key="5">
    <citation type="submission" date="2015-06" db="UniProtKB">
        <authorList>
            <consortium name="EnsemblFungi"/>
        </authorList>
    </citation>
    <scope>IDENTIFICATION</scope>
    <source>
        <strain evidence="3">ATCC 64411</strain>
    </source>
</reference>
<evidence type="ECO:0000313" key="4">
    <source>
        <dbReference type="Proteomes" id="UP000011715"/>
    </source>
</evidence>
<evidence type="ECO:0000256" key="1">
    <source>
        <dbReference type="SAM" id="MobiDB-lite"/>
    </source>
</evidence>
<proteinExistence type="predicted"/>
<protein>
    <submittedName>
        <fullName evidence="2 3">Uncharacterized protein</fullName>
    </submittedName>
</protein>
<dbReference type="AlphaFoldDB" id="A0A0C4DMT4"/>
<name>A0A0C4DMT4_MAGP6</name>
<feature type="region of interest" description="Disordered" evidence="1">
    <location>
        <begin position="86"/>
        <end position="106"/>
    </location>
</feature>
<reference evidence="2" key="2">
    <citation type="submission" date="2010-05" db="EMBL/GenBank/DDBJ databases">
        <title>The Genome Sequence of Magnaporthe poae strain ATCC 64411.</title>
        <authorList>
            <consortium name="The Broad Institute Genome Sequencing Platform"/>
            <consortium name="Broad Institute Genome Sequencing Center for Infectious Disease"/>
            <person name="Ma L.-J."/>
            <person name="Dead R."/>
            <person name="Young S."/>
            <person name="Zeng Q."/>
            <person name="Koehrsen M."/>
            <person name="Alvarado L."/>
            <person name="Berlin A."/>
            <person name="Chapman S.B."/>
            <person name="Chen Z."/>
            <person name="Freedman E."/>
            <person name="Gellesch M."/>
            <person name="Goldberg J."/>
            <person name="Griggs A."/>
            <person name="Gujja S."/>
            <person name="Heilman E.R."/>
            <person name="Heiman D."/>
            <person name="Hepburn T."/>
            <person name="Howarth C."/>
            <person name="Jen D."/>
            <person name="Larson L."/>
            <person name="Mehta T."/>
            <person name="Neiman D."/>
            <person name="Pearson M."/>
            <person name="Roberts A."/>
            <person name="Saif S."/>
            <person name="Shea T."/>
            <person name="Shenoy N."/>
            <person name="Sisk P."/>
            <person name="Stolte C."/>
            <person name="Sykes S."/>
            <person name="Walk T."/>
            <person name="White J."/>
            <person name="Yandava C."/>
            <person name="Haas B."/>
            <person name="Nusbaum C."/>
            <person name="Birren B."/>
        </authorList>
    </citation>
    <scope>NUCLEOTIDE SEQUENCE</scope>
    <source>
        <strain evidence="2">ATCC 64411</strain>
    </source>
</reference>
<dbReference type="Proteomes" id="UP000011715">
    <property type="component" value="Unassembled WGS sequence"/>
</dbReference>
<dbReference type="VEuPathDB" id="FungiDB:MAPG_01096"/>
<gene>
    <name evidence="2" type="ORF">MAPG_01096</name>
</gene>
<sequence>MATAMLKSRFGDGEGLAGVGEQTSQPRFSYFEGGEESYFVPSPQAVGTETGTPVSPARGDFSVAQVVEPRAVPLVLFEGACVPRESRGLVPSRRSSSAANPHPRGM</sequence>
<accession>A0A0C4DMT4</accession>
<keyword evidence="4" id="KW-1185">Reference proteome</keyword>
<reference evidence="4" key="1">
    <citation type="submission" date="2010-05" db="EMBL/GenBank/DDBJ databases">
        <title>The genome sequence of Magnaporthe poae strain ATCC 64411.</title>
        <authorList>
            <person name="Ma L.-J."/>
            <person name="Dead R."/>
            <person name="Young S."/>
            <person name="Zeng Q."/>
            <person name="Koehrsen M."/>
            <person name="Alvarado L."/>
            <person name="Berlin A."/>
            <person name="Chapman S.B."/>
            <person name="Chen Z."/>
            <person name="Freedman E."/>
            <person name="Gellesch M."/>
            <person name="Goldberg J."/>
            <person name="Griggs A."/>
            <person name="Gujja S."/>
            <person name="Heilman E.R."/>
            <person name="Heiman D."/>
            <person name="Hepburn T."/>
            <person name="Howarth C."/>
            <person name="Jen D."/>
            <person name="Larson L."/>
            <person name="Mehta T."/>
            <person name="Neiman D."/>
            <person name="Pearson M."/>
            <person name="Roberts A."/>
            <person name="Saif S."/>
            <person name="Shea T."/>
            <person name="Shenoy N."/>
            <person name="Sisk P."/>
            <person name="Stolte C."/>
            <person name="Sykes S."/>
            <person name="Walk T."/>
            <person name="White J."/>
            <person name="Yandava C."/>
            <person name="Haas B."/>
            <person name="Nusbaum C."/>
            <person name="Birren B."/>
        </authorList>
    </citation>
    <scope>NUCLEOTIDE SEQUENCE [LARGE SCALE GENOMIC DNA]</scope>
    <source>
        <strain evidence="4">ATCC 64411 / 73-15</strain>
    </source>
</reference>
<reference evidence="2" key="3">
    <citation type="submission" date="2011-03" db="EMBL/GenBank/DDBJ databases">
        <title>Annotation of Magnaporthe poae ATCC 64411.</title>
        <authorList>
            <person name="Ma L.-J."/>
            <person name="Dead R."/>
            <person name="Young S.K."/>
            <person name="Zeng Q."/>
            <person name="Gargeya S."/>
            <person name="Fitzgerald M."/>
            <person name="Haas B."/>
            <person name="Abouelleil A."/>
            <person name="Alvarado L."/>
            <person name="Arachchi H.M."/>
            <person name="Berlin A."/>
            <person name="Brown A."/>
            <person name="Chapman S.B."/>
            <person name="Chen Z."/>
            <person name="Dunbar C."/>
            <person name="Freedman E."/>
            <person name="Gearin G."/>
            <person name="Gellesch M."/>
            <person name="Goldberg J."/>
            <person name="Griggs A."/>
            <person name="Gujja S."/>
            <person name="Heiman D."/>
            <person name="Howarth C."/>
            <person name="Larson L."/>
            <person name="Lui A."/>
            <person name="MacDonald P.J.P."/>
            <person name="Mehta T."/>
            <person name="Montmayeur A."/>
            <person name="Murphy C."/>
            <person name="Neiman D."/>
            <person name="Pearson M."/>
            <person name="Priest M."/>
            <person name="Roberts A."/>
            <person name="Saif S."/>
            <person name="Shea T."/>
            <person name="Shenoy N."/>
            <person name="Sisk P."/>
            <person name="Stolte C."/>
            <person name="Sykes S."/>
            <person name="Yandava C."/>
            <person name="Wortman J."/>
            <person name="Nusbaum C."/>
            <person name="Birren B."/>
        </authorList>
    </citation>
    <scope>NUCLEOTIDE SEQUENCE</scope>
    <source>
        <strain evidence="2">ATCC 64411</strain>
    </source>
</reference>
<dbReference type="EnsemblFungi" id="MAPG_01096T0">
    <property type="protein sequence ID" value="MAPG_01096T0"/>
    <property type="gene ID" value="MAPG_01096"/>
</dbReference>
<evidence type="ECO:0000313" key="2">
    <source>
        <dbReference type="EMBL" id="KLU82017.1"/>
    </source>
</evidence>